<accession>A0A3G5ACR0</accession>
<name>A0A3G5ACR0_9VIRU</name>
<protein>
    <recommendedName>
        <fullName evidence="1">Minor capsid protein P8 central region domain-containing protein</fullName>
    </recommendedName>
</protein>
<evidence type="ECO:0000313" key="2">
    <source>
        <dbReference type="EMBL" id="AYV85018.1"/>
    </source>
</evidence>
<reference evidence="2" key="1">
    <citation type="submission" date="2018-10" db="EMBL/GenBank/DDBJ databases">
        <title>Hidden diversity of soil giant viruses.</title>
        <authorList>
            <person name="Schulz F."/>
            <person name="Alteio L."/>
            <person name="Goudeau D."/>
            <person name="Ryan E.M."/>
            <person name="Malmstrom R.R."/>
            <person name="Blanchard J."/>
            <person name="Woyke T."/>
        </authorList>
    </citation>
    <scope>NUCLEOTIDE SEQUENCE</scope>
    <source>
        <strain evidence="2">SAV1</strain>
    </source>
</reference>
<organism evidence="2">
    <name type="scientific">Satyrvirus sp</name>
    <dbReference type="NCBI Taxonomy" id="2487771"/>
    <lineage>
        <taxon>Viruses</taxon>
        <taxon>Varidnaviria</taxon>
        <taxon>Bamfordvirae</taxon>
        <taxon>Nucleocytoviricota</taxon>
        <taxon>Megaviricetes</taxon>
        <taxon>Imitervirales</taxon>
        <taxon>Mimiviridae</taxon>
        <taxon>Megamimivirinae</taxon>
    </lineage>
</organism>
<feature type="domain" description="Minor capsid protein P8 central region" evidence="1">
    <location>
        <begin position="48"/>
        <end position="168"/>
    </location>
</feature>
<gene>
    <name evidence="2" type="ORF">Satyrvirus2_29</name>
</gene>
<sequence>MSLPKGTIDKSINLDVTKTPFVIFQAHKDDYDKISKTSKDPSQKSNNHDYILAKIFFHPKNVDLIQKKIIVEIFRRTNSEYLIEKQNSDDLKFVMESIYVQNTKFSSNNIKKRINMLDNLVVESIVPGIISQIDSHFNYLKQVFGPKQIIDRPKNVSNAGLKALPSVTSIFDENFA</sequence>
<dbReference type="InterPro" id="IPR043916">
    <property type="entry name" value="P8_CR"/>
</dbReference>
<dbReference type="Pfam" id="PF19065">
    <property type="entry name" value="P8_CR"/>
    <property type="match status" value="1"/>
</dbReference>
<dbReference type="EMBL" id="MK072438">
    <property type="protein sequence ID" value="AYV85018.1"/>
    <property type="molecule type" value="Genomic_DNA"/>
</dbReference>
<evidence type="ECO:0000259" key="1">
    <source>
        <dbReference type="Pfam" id="PF19065"/>
    </source>
</evidence>
<proteinExistence type="predicted"/>